<keyword evidence="2" id="KW-0732">Signal</keyword>
<evidence type="ECO:0000313" key="3">
    <source>
        <dbReference type="EMBL" id="KAF6807270.1"/>
    </source>
</evidence>
<dbReference type="Proteomes" id="UP000652219">
    <property type="component" value="Unassembled WGS sequence"/>
</dbReference>
<feature type="chain" id="PRO_5034439808" evidence="2">
    <location>
        <begin position="18"/>
        <end position="266"/>
    </location>
</feature>
<feature type="signal peptide" evidence="2">
    <location>
        <begin position="1"/>
        <end position="17"/>
    </location>
</feature>
<accession>A0A8H6J766</accession>
<dbReference type="EMBL" id="WIGN01000141">
    <property type="protein sequence ID" value="KAF6807270.1"/>
    <property type="molecule type" value="Genomic_DNA"/>
</dbReference>
<reference evidence="3 4" key="1">
    <citation type="journal article" date="2020" name="Phytopathology">
        <title>Genome Sequence Resources of Colletotrichum truncatum, C. plurivorum, C. musicola, and C. sojae: Four Species Pathogenic to Soybean (Glycine max).</title>
        <authorList>
            <person name="Rogerio F."/>
            <person name="Boufleur T.R."/>
            <person name="Ciampi-Guillardi M."/>
            <person name="Sukno S.A."/>
            <person name="Thon M.R."/>
            <person name="Massola Junior N.S."/>
            <person name="Baroncelli R."/>
        </authorList>
    </citation>
    <scope>NUCLEOTIDE SEQUENCE [LARGE SCALE GENOMIC DNA]</scope>
    <source>
        <strain evidence="3 4">LFN0009</strain>
    </source>
</reference>
<feature type="region of interest" description="Disordered" evidence="1">
    <location>
        <begin position="237"/>
        <end position="266"/>
    </location>
</feature>
<name>A0A8H6J766_9PEZI</name>
<sequence>MHHSILVIALFLPCALSANVVIDQVAESFPWSDPFGAHPSPPGFRARCEATATFRATQHAIRELHEPSPAGLAPWVDAIRYFFGGRPFPGGWNGVDPRGADREVVKMEYADVPTAVKKWITVQKNGEGDARWLFGVYEKPGPGGKVKGTATEVAEVAEEDLVVLFAAGAVYEVLPLWVAGESECEGEMLDLERYSPTPEDGGVVAWVVERSVPDWELKERDVTFTVKAQVLERIGDGSDAGVGEQAGDESITETDESAKVTGKDEL</sequence>
<protein>
    <submittedName>
        <fullName evidence="3">Phenylacetaldoxime dehydratase</fullName>
    </submittedName>
</protein>
<evidence type="ECO:0000256" key="1">
    <source>
        <dbReference type="SAM" id="MobiDB-lite"/>
    </source>
</evidence>
<dbReference type="AlphaFoldDB" id="A0A8H6J766"/>
<evidence type="ECO:0000256" key="2">
    <source>
        <dbReference type="SAM" id="SignalP"/>
    </source>
</evidence>
<keyword evidence="4" id="KW-1185">Reference proteome</keyword>
<comment type="caution">
    <text evidence="3">The sequence shown here is derived from an EMBL/GenBank/DDBJ whole genome shotgun (WGS) entry which is preliminary data.</text>
</comment>
<organism evidence="3 4">
    <name type="scientific">Colletotrichum sojae</name>
    <dbReference type="NCBI Taxonomy" id="2175907"/>
    <lineage>
        <taxon>Eukaryota</taxon>
        <taxon>Fungi</taxon>
        <taxon>Dikarya</taxon>
        <taxon>Ascomycota</taxon>
        <taxon>Pezizomycotina</taxon>
        <taxon>Sordariomycetes</taxon>
        <taxon>Hypocreomycetidae</taxon>
        <taxon>Glomerellales</taxon>
        <taxon>Glomerellaceae</taxon>
        <taxon>Colletotrichum</taxon>
        <taxon>Colletotrichum orchidearum species complex</taxon>
    </lineage>
</organism>
<evidence type="ECO:0000313" key="4">
    <source>
        <dbReference type="Proteomes" id="UP000652219"/>
    </source>
</evidence>
<gene>
    <name evidence="3" type="ORF">CSOJ01_08308</name>
</gene>
<feature type="compositionally biased region" description="Acidic residues" evidence="1">
    <location>
        <begin position="246"/>
        <end position="255"/>
    </location>
</feature>
<proteinExistence type="predicted"/>
<feature type="compositionally biased region" description="Basic and acidic residues" evidence="1">
    <location>
        <begin position="256"/>
        <end position="266"/>
    </location>
</feature>